<dbReference type="Pfam" id="PF10324">
    <property type="entry name" value="7TM_GPCR_Srw"/>
    <property type="match status" value="1"/>
</dbReference>
<dbReference type="PROSITE" id="PS50262">
    <property type="entry name" value="G_PROTEIN_RECEP_F1_2"/>
    <property type="match status" value="1"/>
</dbReference>
<dbReference type="InterPro" id="IPR000276">
    <property type="entry name" value="GPCR_Rhodpsn"/>
</dbReference>
<dbReference type="GO" id="GO:0008528">
    <property type="term" value="F:G protein-coupled peptide receptor activity"/>
    <property type="evidence" value="ECO:0007669"/>
    <property type="project" value="InterPro"/>
</dbReference>
<comment type="subcellular location">
    <subcellularLocation>
        <location evidence="1">Membrane</location>
    </subcellularLocation>
</comment>
<feature type="transmembrane region" description="Helical" evidence="6">
    <location>
        <begin position="94"/>
        <end position="121"/>
    </location>
</feature>
<protein>
    <recommendedName>
        <fullName evidence="7">G-protein coupled receptors family 1 profile domain-containing protein</fullName>
    </recommendedName>
</protein>
<gene>
    <name evidence="8" type="ORF">WA026_012112</name>
</gene>
<reference evidence="8 9" key="1">
    <citation type="submission" date="2023-03" db="EMBL/GenBank/DDBJ databases">
        <title>Genome insight into feeding habits of ladybird beetles.</title>
        <authorList>
            <person name="Li H.-S."/>
            <person name="Huang Y.-H."/>
            <person name="Pang H."/>
        </authorList>
    </citation>
    <scope>NUCLEOTIDE SEQUENCE [LARGE SCALE GENOMIC DNA]</scope>
    <source>
        <strain evidence="8">SYSU_2023b</strain>
        <tissue evidence="8">Whole body</tissue>
    </source>
</reference>
<proteinExistence type="inferred from homology"/>
<dbReference type="AlphaFoldDB" id="A0AAW1VD63"/>
<dbReference type="Gene3D" id="1.20.1070.10">
    <property type="entry name" value="Rhodopsin 7-helix transmembrane proteins"/>
    <property type="match status" value="1"/>
</dbReference>
<feature type="transmembrane region" description="Helical" evidence="6">
    <location>
        <begin position="142"/>
        <end position="161"/>
    </location>
</feature>
<dbReference type="InterPro" id="IPR053219">
    <property type="entry name" value="GPCR_Dmsr-1"/>
</dbReference>
<feature type="domain" description="G-protein coupled receptors family 1 profile" evidence="7">
    <location>
        <begin position="34"/>
        <end position="335"/>
    </location>
</feature>
<dbReference type="CDD" id="cd14978">
    <property type="entry name" value="7tmA_FMRFamide_R-like"/>
    <property type="match status" value="1"/>
</dbReference>
<keyword evidence="5 6" id="KW-0472">Membrane</keyword>
<feature type="transmembrane region" description="Helical" evidence="6">
    <location>
        <begin position="19"/>
        <end position="41"/>
    </location>
</feature>
<evidence type="ECO:0000256" key="4">
    <source>
        <dbReference type="ARBA" id="ARBA00022989"/>
    </source>
</evidence>
<dbReference type="InterPro" id="IPR017452">
    <property type="entry name" value="GPCR_Rhodpsn_7TM"/>
</dbReference>
<dbReference type="EMBL" id="JARQZJ010000126">
    <property type="protein sequence ID" value="KAK9890767.1"/>
    <property type="molecule type" value="Genomic_DNA"/>
</dbReference>
<evidence type="ECO:0000313" key="8">
    <source>
        <dbReference type="EMBL" id="KAK9890767.1"/>
    </source>
</evidence>
<comment type="caution">
    <text evidence="8">The sequence shown here is derived from an EMBL/GenBank/DDBJ whole genome shotgun (WGS) entry which is preliminary data.</text>
</comment>
<evidence type="ECO:0000313" key="9">
    <source>
        <dbReference type="Proteomes" id="UP001431783"/>
    </source>
</evidence>
<keyword evidence="3 6" id="KW-0812">Transmembrane</keyword>
<dbReference type="PANTHER" id="PTHR46273">
    <property type="entry name" value="MYOSUPPRESSIN RECEPTOR 1, ISOFORM B-RELATED"/>
    <property type="match status" value="1"/>
</dbReference>
<evidence type="ECO:0000256" key="3">
    <source>
        <dbReference type="ARBA" id="ARBA00022692"/>
    </source>
</evidence>
<evidence type="ECO:0000259" key="7">
    <source>
        <dbReference type="PROSITE" id="PS50262"/>
    </source>
</evidence>
<evidence type="ECO:0000256" key="6">
    <source>
        <dbReference type="SAM" id="Phobius"/>
    </source>
</evidence>
<feature type="transmembrane region" description="Helical" evidence="6">
    <location>
        <begin position="316"/>
        <end position="338"/>
    </location>
</feature>
<dbReference type="Proteomes" id="UP001431783">
    <property type="component" value="Unassembled WGS sequence"/>
</dbReference>
<evidence type="ECO:0000256" key="2">
    <source>
        <dbReference type="ARBA" id="ARBA00010663"/>
    </source>
</evidence>
<keyword evidence="9" id="KW-1185">Reference proteome</keyword>
<sequence length="344" mass="40062">MNTTQYCALGNFSKSYEQIHGVLSLTFCGFGTAANLLIMSVLLRKDMRWPTNFILIGLAIADLLVMIEYIPFSFHRYIYRDRRNYVSSYSHNWAIFMYFHALFSQIFHFISCCLTVILAIWRYVTISQPHQTRVWFSLKRTLYAIILVYICGPLICSPIIFSLSIKLYNQTCDYNGKIIGKQHIKDYKDEEINTEIIYLTDIPSNTAKVMSFWVYSVVLKLVPCILLTHLSWKLIAILMETKKRKKVLLQTVVNMKDINSANLLTNKKKKITQADRTSNMLLALLFLFLITEFPQAILGLLSAILEEFEKQCYRPLGKLILTFIHMNLVLTDLLFLAFPDKEYF</sequence>
<dbReference type="SUPFAM" id="SSF81321">
    <property type="entry name" value="Family A G protein-coupled receptor-like"/>
    <property type="match status" value="1"/>
</dbReference>
<dbReference type="InterPro" id="IPR019427">
    <property type="entry name" value="7TM_GPCR_serpentine_rcpt_Srw"/>
</dbReference>
<name>A0AAW1VD63_9CUCU</name>
<feature type="transmembrane region" description="Helical" evidence="6">
    <location>
        <begin position="53"/>
        <end position="74"/>
    </location>
</feature>
<dbReference type="PRINTS" id="PR00237">
    <property type="entry name" value="GPCRRHODOPSN"/>
</dbReference>
<accession>A0AAW1VD63</accession>
<evidence type="ECO:0000256" key="5">
    <source>
        <dbReference type="ARBA" id="ARBA00023136"/>
    </source>
</evidence>
<evidence type="ECO:0000256" key="1">
    <source>
        <dbReference type="ARBA" id="ARBA00004370"/>
    </source>
</evidence>
<dbReference type="GO" id="GO:0005886">
    <property type="term" value="C:plasma membrane"/>
    <property type="evidence" value="ECO:0007669"/>
    <property type="project" value="TreeGrafter"/>
</dbReference>
<comment type="similarity">
    <text evidence="2">Belongs to the G-protein coupled receptor 1 family.</text>
</comment>
<keyword evidence="4 6" id="KW-1133">Transmembrane helix</keyword>
<dbReference type="PANTHER" id="PTHR46273:SF4">
    <property type="entry name" value="AT19640P"/>
    <property type="match status" value="1"/>
</dbReference>
<feature type="transmembrane region" description="Helical" evidence="6">
    <location>
        <begin position="280"/>
        <end position="304"/>
    </location>
</feature>
<organism evidence="8 9">
    <name type="scientific">Henosepilachna vigintioctopunctata</name>
    <dbReference type="NCBI Taxonomy" id="420089"/>
    <lineage>
        <taxon>Eukaryota</taxon>
        <taxon>Metazoa</taxon>
        <taxon>Ecdysozoa</taxon>
        <taxon>Arthropoda</taxon>
        <taxon>Hexapoda</taxon>
        <taxon>Insecta</taxon>
        <taxon>Pterygota</taxon>
        <taxon>Neoptera</taxon>
        <taxon>Endopterygota</taxon>
        <taxon>Coleoptera</taxon>
        <taxon>Polyphaga</taxon>
        <taxon>Cucujiformia</taxon>
        <taxon>Coccinelloidea</taxon>
        <taxon>Coccinellidae</taxon>
        <taxon>Epilachninae</taxon>
        <taxon>Epilachnini</taxon>
        <taxon>Henosepilachna</taxon>
    </lineage>
</organism>